<dbReference type="AlphaFoldDB" id="A0A2U8I7K4"/>
<dbReference type="OrthoDB" id="9816400at2"/>
<gene>
    <name evidence="1" type="ORF">CCS41_12820</name>
</gene>
<protein>
    <submittedName>
        <fullName evidence="1">Uncharacterized protein</fullName>
    </submittedName>
</protein>
<sequence length="430" mass="49402">MNIFLAPTDYVKAASIVTSNVSEEHDEHDRLIGNSWVEHEYNADNQLTIRNKIKCEYHNDKLIRQLKYQHDAEEQLVGHDEATFEYDPKGLLTYGQELKYNADSQLISKNEFYYNKNTHGQMSFRKKFEYPVGMYNAGKKVIHRSNTTFSYSIDNQLISEDTNHYVNGQLTETSTVKYHAGKIMSKNLRKVNQQGQLLSKSTSTYNNQGKLIERLEVEYNEDNKVISKYKSRYAADGCIILNIFKYNIDNQVIDAVELHYNAKGWLIYDKKSEYADDRIVGSNGDDFDENGVLKNSSLPKYASRQLIGHSKSCYERDSQGRLIKKNTSKYGADGQCMGSSKIRYQYHGDHLMLQTEHIYNARHILINNSEVDFGHGEKFTSRDLKDESATTTEALTTGIHSWVNIEKSNISITRPSTTKPFMRHAVLVTG</sequence>
<evidence type="ECO:0000313" key="2">
    <source>
        <dbReference type="Proteomes" id="UP000261875"/>
    </source>
</evidence>
<keyword evidence="2" id="KW-1185">Reference proteome</keyword>
<reference evidence="1 2" key="1">
    <citation type="submission" date="2017-05" db="EMBL/GenBank/DDBJ databases">
        <title>Genome sequence of Candidatus Fukatsuia symbiotica and Candidatus Hamiltonella defensa from Acyrthosiphon pisum strain 5D.</title>
        <authorList>
            <person name="Patel V.A."/>
            <person name="Chevignon G."/>
            <person name="Russell J.A."/>
            <person name="Oliver K.M."/>
        </authorList>
    </citation>
    <scope>NUCLEOTIDE SEQUENCE [LARGE SCALE GENOMIC DNA]</scope>
    <source>
        <strain evidence="1 2">5D</strain>
    </source>
</reference>
<evidence type="ECO:0000313" key="1">
    <source>
        <dbReference type="EMBL" id="AWK15152.1"/>
    </source>
</evidence>
<name>A0A2U8I7K4_9GAMM</name>
<organism evidence="1 2">
    <name type="scientific">Candidatus Fukatsuia symbiotica</name>
    <dbReference type="NCBI Taxonomy" id="1878942"/>
    <lineage>
        <taxon>Bacteria</taxon>
        <taxon>Pseudomonadati</taxon>
        <taxon>Pseudomonadota</taxon>
        <taxon>Gammaproteobacteria</taxon>
        <taxon>Enterobacterales</taxon>
        <taxon>Yersiniaceae</taxon>
        <taxon>Candidatus Fukatsuia</taxon>
    </lineage>
</organism>
<dbReference type="Proteomes" id="UP000261875">
    <property type="component" value="Chromosome"/>
</dbReference>
<dbReference type="EMBL" id="CP021659">
    <property type="protein sequence ID" value="AWK15152.1"/>
    <property type="molecule type" value="Genomic_DNA"/>
</dbReference>
<dbReference type="KEGG" id="fsm:CCS41_12820"/>
<dbReference type="RefSeq" id="WP_072550592.1">
    <property type="nucleotide sequence ID" value="NZ_CP021659.1"/>
</dbReference>
<accession>A0A2U8I7K4</accession>
<proteinExistence type="predicted"/>